<feature type="domain" description="Transcriptional regulator SgrR N-terminal HTH" evidence="3">
    <location>
        <begin position="2"/>
        <end position="82"/>
    </location>
</feature>
<name>A0ABX7VW94_9BACI</name>
<dbReference type="Proteomes" id="UP000665043">
    <property type="component" value="Chromosome"/>
</dbReference>
<evidence type="ECO:0000313" key="4">
    <source>
        <dbReference type="EMBL" id="QTM98876.1"/>
    </source>
</evidence>
<proteinExistence type="predicted"/>
<dbReference type="InterPro" id="IPR000914">
    <property type="entry name" value="SBP_5_dom"/>
</dbReference>
<dbReference type="Gene3D" id="3.10.105.10">
    <property type="entry name" value="Dipeptide-binding Protein, Domain 3"/>
    <property type="match status" value="1"/>
</dbReference>
<evidence type="ECO:0000259" key="2">
    <source>
        <dbReference type="Pfam" id="PF00496"/>
    </source>
</evidence>
<keyword evidence="5" id="KW-1185">Reference proteome</keyword>
<feature type="domain" description="Solute-binding protein family 5" evidence="2">
    <location>
        <begin position="173"/>
        <end position="500"/>
    </location>
</feature>
<dbReference type="InterPro" id="IPR025370">
    <property type="entry name" value="SgrR_HTH_N"/>
</dbReference>
<dbReference type="Pfam" id="PF12793">
    <property type="entry name" value="SgrR_N"/>
    <property type="match status" value="1"/>
</dbReference>
<reference evidence="4 5" key="1">
    <citation type="submission" date="2019-12" db="EMBL/GenBank/DDBJ databases">
        <title>The whole genome sequencing of a strain isolated from a Mars analog, Dalangtan Playa.</title>
        <authorList>
            <person name="Huang T."/>
        </authorList>
    </citation>
    <scope>NUCLEOTIDE SEQUENCE [LARGE SCALE GENOMIC DNA]</scope>
    <source>
        <strain evidence="4 5">DP4-553-S</strain>
    </source>
</reference>
<protein>
    <recommendedName>
        <fullName evidence="6">DNA-binding transcriptional regulator SgrR of sgrS sRNA, contains a MarR-type HTH domain and a solute-binding domain</fullName>
    </recommendedName>
</protein>
<dbReference type="RefSeq" id="WP_209367875.1">
    <property type="nucleotide sequence ID" value="NZ_CP046956.1"/>
</dbReference>
<dbReference type="Pfam" id="PF00496">
    <property type="entry name" value="SBP_bac_5"/>
    <property type="match status" value="1"/>
</dbReference>
<dbReference type="Gene3D" id="3.40.190.10">
    <property type="entry name" value="Periplasmic binding protein-like II"/>
    <property type="match status" value="1"/>
</dbReference>
<evidence type="ECO:0000313" key="5">
    <source>
        <dbReference type="Proteomes" id="UP000665043"/>
    </source>
</evidence>
<evidence type="ECO:0008006" key="6">
    <source>
        <dbReference type="Google" id="ProtNLM"/>
    </source>
</evidence>
<dbReference type="SUPFAM" id="SSF53850">
    <property type="entry name" value="Periplasmic binding protein-like II"/>
    <property type="match status" value="1"/>
</dbReference>
<dbReference type="PANTHER" id="PTHR30290:SF72">
    <property type="entry name" value="HTH-TYPE TRANSCRIPTIONAL REGULATOR SGRR"/>
    <property type="match status" value="1"/>
</dbReference>
<accession>A0ABX7VW94</accession>
<gene>
    <name evidence="4" type="ORF">ERJ70_05920</name>
</gene>
<dbReference type="InterPro" id="IPR039424">
    <property type="entry name" value="SBP_5"/>
</dbReference>
<dbReference type="PANTHER" id="PTHR30290">
    <property type="entry name" value="PERIPLASMIC BINDING COMPONENT OF ABC TRANSPORTER"/>
    <property type="match status" value="1"/>
</dbReference>
<organism evidence="4 5">
    <name type="scientific">Sediminibacillus dalangtanensis</name>
    <dbReference type="NCBI Taxonomy" id="2729421"/>
    <lineage>
        <taxon>Bacteria</taxon>
        <taxon>Bacillati</taxon>
        <taxon>Bacillota</taxon>
        <taxon>Bacilli</taxon>
        <taxon>Bacillales</taxon>
        <taxon>Bacillaceae</taxon>
        <taxon>Sediminibacillus</taxon>
    </lineage>
</organism>
<dbReference type="EMBL" id="CP046956">
    <property type="protein sequence ID" value="QTM98876.1"/>
    <property type="molecule type" value="Genomic_DNA"/>
</dbReference>
<evidence type="ECO:0000256" key="1">
    <source>
        <dbReference type="ARBA" id="ARBA00023125"/>
    </source>
</evidence>
<evidence type="ECO:0000259" key="3">
    <source>
        <dbReference type="Pfam" id="PF12793"/>
    </source>
</evidence>
<keyword evidence="1" id="KW-0238">DNA-binding</keyword>
<sequence>MRLLEHYQRLYGILPDLGKTHAITIGELGKHLACTERNAKLIVHRMQQAGWIIWKPGKGRGNTSSIQLIADLEDLILAEAKERSTVSMEEGIRFLQRFSISRHTQQLFIDWLFFTTDGGHTKQIDTIDRLQFPSYRPLPKLDPLLVHRRSENHIMRHIYNRLVRYDEKAAEHVPELAHAWSHHHNDTVWIFQLRKGVRFHDDKEMTAEDVCYSYLRHRSVSSAYHWMLDNLEKAEPLHTYAIQFTFQKPMPYFLHLAASMGGSIVPVGNLVGSPIGTGPFQEIENTKTQLRLRTFEHFFGTRPFLDEVIMYFFPELYDNQATDVVESERVNFYQYPYASKSTANFQQTTAVDQGCKLLSLNGNKGKLATDPLLRKAIFHLLQPEKLIKQLQGNRYLPADRLFRDTENDVSLLRNPALAHELLHASSYQGETFHLYSYTGAGNELDGKWIQQQLAKTGVRVSLHFLPYEELMEQNLQEADMLLGEQLADESRLLTYLTFFQGTHSLPAHHLPGQSRTRIQQIIAESLSERECVYGLQQEEAKLCTHHHFLFLYRLEQFAIYPQNVERIQLNALGWVDYTQLWFNHLSARKESKNE</sequence>